<dbReference type="InterPro" id="IPR055178">
    <property type="entry name" value="RsdA/BaiN/AoA(So)-like_dom"/>
</dbReference>
<dbReference type="Gene3D" id="2.40.30.10">
    <property type="entry name" value="Translation factors"/>
    <property type="match status" value="1"/>
</dbReference>
<dbReference type="AlphaFoldDB" id="Q46LK6"/>
<proteinExistence type="predicted"/>
<evidence type="ECO:0000259" key="5">
    <source>
        <dbReference type="Pfam" id="PF22780"/>
    </source>
</evidence>
<evidence type="ECO:0000256" key="1">
    <source>
        <dbReference type="ARBA" id="ARBA00001974"/>
    </source>
</evidence>
<sequence length="405" mass="44725">MISDLVIIGGGASGFMGAITAITNGLRSVVILEGTSKVLEKVRISGGGRCNLTNSCFEISDLVNNYPRGEKQLLGLFNRFSTTEAFDWFQEKGLSLKVEKDGRVFPCSDSSEEVISCLTNVAKNSGVKVLTNSYVKQISKIEGGFNLLVKGDNSFKAKNILICTGGHPSGRRLAMSLGHSIIHPVPSLFSFSTVDSSLRDCSGITLDVQVKLNVNNKKYSGKGPILITHKGFSGPVILRLSAFSARNLYDNKYKAELRINWLCMNENEARLKIDLYKLENGKKLIFNYKPFHKLPRSLWKSFLLSLNIDSQLKWAELSKSKKESLIKYLIMKTYLIKGRGPFGEEFVTAGGVSLKEINFKTMESKITKGLFFAGEVLDIDGVTGGFNFQHCWTSGWVAGKSIVIK</sequence>
<dbReference type="HOGENOM" id="CLU_025174_0_1_3"/>
<evidence type="ECO:0000256" key="3">
    <source>
        <dbReference type="ARBA" id="ARBA00022827"/>
    </source>
</evidence>
<dbReference type="SUPFAM" id="SSF51905">
    <property type="entry name" value="FAD/NAD(P)-binding domain"/>
    <property type="match status" value="1"/>
</dbReference>
<dbReference type="OrthoDB" id="9773233at2"/>
<feature type="domain" description="RsdA/BaiN/AoA(So)-like Rossmann fold-like" evidence="4">
    <location>
        <begin position="4"/>
        <end position="400"/>
    </location>
</feature>
<dbReference type="KEGG" id="pmn:PMN2A_0130"/>
<dbReference type="RefSeq" id="WP_011293664.1">
    <property type="nucleotide sequence ID" value="NC_007335.2"/>
</dbReference>
<keyword evidence="7" id="KW-1185">Reference proteome</keyword>
<evidence type="ECO:0000256" key="2">
    <source>
        <dbReference type="ARBA" id="ARBA00022630"/>
    </source>
</evidence>
<dbReference type="PhylomeDB" id="Q46LK6"/>
<dbReference type="NCBIfam" id="TIGR00275">
    <property type="entry name" value="aminoacetone oxidase family FAD-binding enzyme"/>
    <property type="match status" value="1"/>
</dbReference>
<keyword evidence="2" id="KW-0285">Flavoprotein</keyword>
<dbReference type="SUPFAM" id="SSF160996">
    <property type="entry name" value="HI0933 insert domain-like"/>
    <property type="match status" value="1"/>
</dbReference>
<evidence type="ECO:0000259" key="4">
    <source>
        <dbReference type="Pfam" id="PF03486"/>
    </source>
</evidence>
<protein>
    <submittedName>
        <fullName evidence="6">HI0933-like protein</fullName>
    </submittedName>
</protein>
<dbReference type="Gene3D" id="1.10.8.260">
    <property type="entry name" value="HI0933 insert domain-like"/>
    <property type="match status" value="1"/>
</dbReference>
<name>Q46LK6_PROMT</name>
<dbReference type="InterPro" id="IPR057661">
    <property type="entry name" value="RsdA/BaiN/AoA(So)_Rossmann"/>
</dbReference>
<reference evidence="6 7" key="1">
    <citation type="journal article" date="2007" name="PLoS Genet.">
        <title>Patterns and implications of gene gain and loss in the evolution of Prochlorococcus.</title>
        <authorList>
            <person name="Kettler G.C."/>
            <person name="Martiny A.C."/>
            <person name="Huang K."/>
            <person name="Zucker J."/>
            <person name="Coleman M.L."/>
            <person name="Rodrigue S."/>
            <person name="Chen F."/>
            <person name="Lapidus A."/>
            <person name="Ferriera S."/>
            <person name="Johnson J."/>
            <person name="Steglich C."/>
            <person name="Church G.M."/>
            <person name="Richardson P."/>
            <person name="Chisholm S.W."/>
        </authorList>
    </citation>
    <scope>NUCLEOTIDE SEQUENCE [LARGE SCALE GENOMIC DNA]</scope>
    <source>
        <strain evidence="6 7">NATL2A</strain>
    </source>
</reference>
<accession>Q46LK6</accession>
<dbReference type="Pfam" id="PF22780">
    <property type="entry name" value="HI0933_like_1st"/>
    <property type="match status" value="1"/>
</dbReference>
<dbReference type="InterPro" id="IPR004792">
    <property type="entry name" value="BaiN-like"/>
</dbReference>
<dbReference type="PANTHER" id="PTHR42887:SF2">
    <property type="entry name" value="OS12G0638800 PROTEIN"/>
    <property type="match status" value="1"/>
</dbReference>
<dbReference type="InterPro" id="IPR036188">
    <property type="entry name" value="FAD/NAD-bd_sf"/>
</dbReference>
<dbReference type="EMBL" id="CP000095">
    <property type="protein sequence ID" value="AAZ57622.1"/>
    <property type="molecule type" value="Genomic_DNA"/>
</dbReference>
<dbReference type="InterPro" id="IPR023166">
    <property type="entry name" value="BaiN-like_dom_sf"/>
</dbReference>
<dbReference type="Pfam" id="PF03486">
    <property type="entry name" value="HI0933_like"/>
    <property type="match status" value="1"/>
</dbReference>
<comment type="cofactor">
    <cofactor evidence="1">
        <name>FAD</name>
        <dbReference type="ChEBI" id="CHEBI:57692"/>
    </cofactor>
</comment>
<feature type="domain" description="RsdA/BaiN/AoA(So)-like insert" evidence="5">
    <location>
        <begin position="185"/>
        <end position="347"/>
    </location>
</feature>
<gene>
    <name evidence="6" type="ordered locus">PMN2A_0130</name>
</gene>
<keyword evidence="3" id="KW-0274">FAD</keyword>
<dbReference type="Gene3D" id="3.50.50.60">
    <property type="entry name" value="FAD/NAD(P)-binding domain"/>
    <property type="match status" value="1"/>
</dbReference>
<dbReference type="PANTHER" id="PTHR42887">
    <property type="entry name" value="OS12G0638800 PROTEIN"/>
    <property type="match status" value="1"/>
</dbReference>
<organism evidence="6 7">
    <name type="scientific">Prochlorococcus marinus (strain NATL2A)</name>
    <dbReference type="NCBI Taxonomy" id="59920"/>
    <lineage>
        <taxon>Bacteria</taxon>
        <taxon>Bacillati</taxon>
        <taxon>Cyanobacteriota</taxon>
        <taxon>Cyanophyceae</taxon>
        <taxon>Synechococcales</taxon>
        <taxon>Prochlorococcaceae</taxon>
        <taxon>Prochlorococcus</taxon>
    </lineage>
</organism>
<evidence type="ECO:0000313" key="6">
    <source>
        <dbReference type="EMBL" id="AAZ57622.1"/>
    </source>
</evidence>
<dbReference type="Proteomes" id="UP000002535">
    <property type="component" value="Chromosome"/>
</dbReference>
<evidence type="ECO:0000313" key="7">
    <source>
        <dbReference type="Proteomes" id="UP000002535"/>
    </source>
</evidence>
<dbReference type="PRINTS" id="PR00411">
    <property type="entry name" value="PNDRDTASEI"/>
</dbReference>